<keyword evidence="2" id="KW-0472">Membrane</keyword>
<gene>
    <name evidence="3" type="ORF">GCM10022263_05250</name>
</gene>
<evidence type="ECO:0000313" key="3">
    <source>
        <dbReference type="EMBL" id="GAA3520322.1"/>
    </source>
</evidence>
<name>A0ABP6UW26_9ACTN</name>
<evidence type="ECO:0000256" key="1">
    <source>
        <dbReference type="ARBA" id="ARBA00004370"/>
    </source>
</evidence>
<dbReference type="RefSeq" id="WP_218232350.1">
    <property type="nucleotide sequence ID" value="NZ_BAABBB010000004.1"/>
</dbReference>
<dbReference type="EMBL" id="BAABBB010000004">
    <property type="protein sequence ID" value="GAA3520322.1"/>
    <property type="molecule type" value="Genomic_DNA"/>
</dbReference>
<dbReference type="PANTHER" id="PTHR37042">
    <property type="entry name" value="OUTER MEMBRANE PROTEIN RV1973"/>
    <property type="match status" value="1"/>
</dbReference>
<comment type="caution">
    <text evidence="3">The sequence shown here is derived from an EMBL/GenBank/DDBJ whole genome shotgun (WGS) entry which is preliminary data.</text>
</comment>
<sequence>MTLLRRIAAGVLSRLRRLRPTGAPGRTQLVRFAVLALVLSGGAWWVQRDLDDREALERTRIEALASAEERVPALLSYGHTTLDRDLANALAQTTGTFRREYEVLVDEVIAPGATEGKVDTSASVSDAAVVSATDDEVVVLLMLLQSTTRGDASVPEVGGSRVRVTMSRTDGDWLVSALQPV</sequence>
<evidence type="ECO:0000313" key="4">
    <source>
        <dbReference type="Proteomes" id="UP001500301"/>
    </source>
</evidence>
<proteinExistence type="predicted"/>
<protein>
    <recommendedName>
        <fullName evidence="5">Mce-associated membrane protein</fullName>
    </recommendedName>
</protein>
<reference evidence="4" key="1">
    <citation type="journal article" date="2019" name="Int. J. Syst. Evol. Microbiol.">
        <title>The Global Catalogue of Microorganisms (GCM) 10K type strain sequencing project: providing services to taxonomists for standard genome sequencing and annotation.</title>
        <authorList>
            <consortium name="The Broad Institute Genomics Platform"/>
            <consortium name="The Broad Institute Genome Sequencing Center for Infectious Disease"/>
            <person name="Wu L."/>
            <person name="Ma J."/>
        </authorList>
    </citation>
    <scope>NUCLEOTIDE SEQUENCE [LARGE SCALE GENOMIC DNA]</scope>
    <source>
        <strain evidence="4">JCM 17460</strain>
    </source>
</reference>
<keyword evidence="4" id="KW-1185">Reference proteome</keyword>
<dbReference type="PANTHER" id="PTHR37042:SF4">
    <property type="entry name" value="OUTER MEMBRANE PROTEIN RV1973"/>
    <property type="match status" value="1"/>
</dbReference>
<comment type="subcellular location">
    <subcellularLocation>
        <location evidence="1">Membrane</location>
    </subcellularLocation>
</comment>
<organism evidence="3 4">
    <name type="scientific">Nocardioides daeguensis</name>
    <dbReference type="NCBI Taxonomy" id="908359"/>
    <lineage>
        <taxon>Bacteria</taxon>
        <taxon>Bacillati</taxon>
        <taxon>Actinomycetota</taxon>
        <taxon>Actinomycetes</taxon>
        <taxon>Propionibacteriales</taxon>
        <taxon>Nocardioidaceae</taxon>
        <taxon>Nocardioides</taxon>
    </lineage>
</organism>
<evidence type="ECO:0008006" key="5">
    <source>
        <dbReference type="Google" id="ProtNLM"/>
    </source>
</evidence>
<evidence type="ECO:0000256" key="2">
    <source>
        <dbReference type="ARBA" id="ARBA00023136"/>
    </source>
</evidence>
<accession>A0ABP6UW26</accession>
<dbReference type="Proteomes" id="UP001500301">
    <property type="component" value="Unassembled WGS sequence"/>
</dbReference>